<proteinExistence type="predicted"/>
<protein>
    <submittedName>
        <fullName evidence="2">Uncharacterized protein</fullName>
    </submittedName>
</protein>
<dbReference type="RefSeq" id="XP_025391220.1">
    <property type="nucleotide sequence ID" value="XM_025526650.1"/>
</dbReference>
<organism evidence="2 3">
    <name type="scientific">Aspergillus eucalypticola (strain CBS 122712 / IBT 29274)</name>
    <dbReference type="NCBI Taxonomy" id="1448314"/>
    <lineage>
        <taxon>Eukaryota</taxon>
        <taxon>Fungi</taxon>
        <taxon>Dikarya</taxon>
        <taxon>Ascomycota</taxon>
        <taxon>Pezizomycotina</taxon>
        <taxon>Eurotiomycetes</taxon>
        <taxon>Eurotiomycetidae</taxon>
        <taxon>Eurotiales</taxon>
        <taxon>Aspergillaceae</taxon>
        <taxon>Aspergillus</taxon>
        <taxon>Aspergillus subgen. Circumdati</taxon>
    </lineage>
</organism>
<gene>
    <name evidence="2" type="ORF">BO83DRAFT_203042</name>
</gene>
<dbReference type="Proteomes" id="UP000246171">
    <property type="component" value="Unassembled WGS sequence"/>
</dbReference>
<feature type="region of interest" description="Disordered" evidence="1">
    <location>
        <begin position="12"/>
        <end position="36"/>
    </location>
</feature>
<feature type="compositionally biased region" description="Basic residues" evidence="1">
    <location>
        <begin position="12"/>
        <end position="29"/>
    </location>
</feature>
<sequence>MKVHVMLTHHQHHSPMRKIHTHTHTHTHRGTWGEETGKESHTYNEIHIRESYGLAESSNHIRALLQYMLSQIRVTVTMWWWFRGNDAE</sequence>
<name>A0A317W0Q8_ASPEC</name>
<keyword evidence="3" id="KW-1185">Reference proteome</keyword>
<dbReference type="GeneID" id="37048612"/>
<dbReference type="VEuPathDB" id="FungiDB:BO83DRAFT_203042"/>
<evidence type="ECO:0000313" key="2">
    <source>
        <dbReference type="EMBL" id="PWY80073.1"/>
    </source>
</evidence>
<evidence type="ECO:0000256" key="1">
    <source>
        <dbReference type="SAM" id="MobiDB-lite"/>
    </source>
</evidence>
<accession>A0A317W0Q8</accession>
<evidence type="ECO:0000313" key="3">
    <source>
        <dbReference type="Proteomes" id="UP000246171"/>
    </source>
</evidence>
<comment type="caution">
    <text evidence="2">The sequence shown here is derived from an EMBL/GenBank/DDBJ whole genome shotgun (WGS) entry which is preliminary data.</text>
</comment>
<reference evidence="2" key="1">
    <citation type="submission" date="2016-12" db="EMBL/GenBank/DDBJ databases">
        <title>The genomes of Aspergillus section Nigri reveals drivers in fungal speciation.</title>
        <authorList>
            <consortium name="DOE Joint Genome Institute"/>
            <person name="Vesth T.C."/>
            <person name="Nybo J."/>
            <person name="Theobald S."/>
            <person name="Brandl J."/>
            <person name="Frisvad J.C."/>
            <person name="Nielsen K.F."/>
            <person name="Lyhne E.K."/>
            <person name="Kogle M.E."/>
            <person name="Kuo A."/>
            <person name="Riley R."/>
            <person name="Clum A."/>
            <person name="Nolan M."/>
            <person name="Lipzen A."/>
            <person name="Salamov A."/>
            <person name="Henrissat B."/>
            <person name="Wiebenga A."/>
            <person name="De vries R.P."/>
            <person name="Grigoriev I.V."/>
            <person name="Mortensen U.H."/>
            <person name="Andersen M.R."/>
            <person name="Baker S.E."/>
        </authorList>
    </citation>
    <scope>NUCLEOTIDE SEQUENCE</scope>
    <source>
        <strain evidence="2">CBS 122712</strain>
    </source>
</reference>
<dbReference type="EMBL" id="MSFU01000005">
    <property type="protein sequence ID" value="PWY80073.1"/>
    <property type="molecule type" value="Genomic_DNA"/>
</dbReference>
<dbReference type="AlphaFoldDB" id="A0A317W0Q8"/>